<dbReference type="PANTHER" id="PTHR23416">
    <property type="entry name" value="SIALIC ACID SYNTHASE-RELATED"/>
    <property type="match status" value="1"/>
</dbReference>
<dbReference type="OrthoDB" id="9812571at2"/>
<evidence type="ECO:0000256" key="4">
    <source>
        <dbReference type="ARBA" id="ARBA00023315"/>
    </source>
</evidence>
<evidence type="ECO:0000313" key="6">
    <source>
        <dbReference type="Proteomes" id="UP000095228"/>
    </source>
</evidence>
<dbReference type="KEGG" id="obg:Verru16b_02832"/>
<dbReference type="STRING" id="1838286.Verru16b_02832"/>
<proteinExistence type="inferred from homology"/>
<dbReference type="InterPro" id="IPR001451">
    <property type="entry name" value="Hexapep"/>
</dbReference>
<evidence type="ECO:0000256" key="2">
    <source>
        <dbReference type="ARBA" id="ARBA00022679"/>
    </source>
</evidence>
<evidence type="ECO:0000256" key="1">
    <source>
        <dbReference type="ARBA" id="ARBA00007274"/>
    </source>
</evidence>
<keyword evidence="6" id="KW-1185">Reference proteome</keyword>
<dbReference type="InterPro" id="IPR011004">
    <property type="entry name" value="Trimer_LpxA-like_sf"/>
</dbReference>
<dbReference type="InterPro" id="IPR051159">
    <property type="entry name" value="Hexapeptide_acetyltransf"/>
</dbReference>
<sequence length="193" mass="20212">MNLTRLPAALGALARTLTEQVQQDWQRREIQSRYPGVAIEWPVQFVVDDFSALTIAPGSLIGPFSEIVVLRQSPLSPIPGRLTLGAGVRLGMGANLRAAGGTIEIGSGTQVGQHVSLIASNHLIDRADGRVHADRWDPAKTGVAIGRDCWLGAGAIILPGVTIADGAVIGAGSVVTKSVPARQIWHGNPARPA</sequence>
<reference evidence="5 6" key="1">
    <citation type="submission" date="2016-06" db="EMBL/GenBank/DDBJ databases">
        <title>Three novel species with peptidoglycan cell walls form the new genus Lacunisphaera gen. nov. in the family Opitutaceae of the verrucomicrobial subdivision 4.</title>
        <authorList>
            <person name="Rast P."/>
            <person name="Gloeckner I."/>
            <person name="Jogler M."/>
            <person name="Boedeker C."/>
            <person name="Jeske O."/>
            <person name="Wiegand S."/>
            <person name="Reinhardt R."/>
            <person name="Schumann P."/>
            <person name="Rohde M."/>
            <person name="Spring S."/>
            <person name="Gloeckner F.O."/>
            <person name="Jogler C."/>
        </authorList>
    </citation>
    <scope>NUCLEOTIDE SEQUENCE [LARGE SCALE GENOMIC DNA]</scope>
    <source>
        <strain evidence="5 6">IG16b</strain>
    </source>
</reference>
<dbReference type="GO" id="GO:0008374">
    <property type="term" value="F:O-acyltransferase activity"/>
    <property type="evidence" value="ECO:0007669"/>
    <property type="project" value="TreeGrafter"/>
</dbReference>
<dbReference type="CDD" id="cd04647">
    <property type="entry name" value="LbH_MAT_like"/>
    <property type="match status" value="1"/>
</dbReference>
<dbReference type="SUPFAM" id="SSF51161">
    <property type="entry name" value="Trimeric LpxA-like enzymes"/>
    <property type="match status" value="1"/>
</dbReference>
<dbReference type="PANTHER" id="PTHR23416:SF23">
    <property type="entry name" value="ACETYLTRANSFERASE C18B11.09C-RELATED"/>
    <property type="match status" value="1"/>
</dbReference>
<dbReference type="InterPro" id="IPR018357">
    <property type="entry name" value="Hexapep_transf_CS"/>
</dbReference>
<keyword evidence="2 5" id="KW-0808">Transferase</keyword>
<name>A0A1D8AXY4_9BACT</name>
<accession>A0A1D8AXY4</accession>
<evidence type="ECO:0000313" key="5">
    <source>
        <dbReference type="EMBL" id="AOS45745.1"/>
    </source>
</evidence>
<dbReference type="AlphaFoldDB" id="A0A1D8AXY4"/>
<gene>
    <name evidence="5" type="ORF">Verru16b_02832</name>
</gene>
<dbReference type="RefSeq" id="WP_069962860.1">
    <property type="nucleotide sequence ID" value="NZ_CP016094.1"/>
</dbReference>
<dbReference type="GO" id="GO:0005829">
    <property type="term" value="C:cytosol"/>
    <property type="evidence" value="ECO:0007669"/>
    <property type="project" value="TreeGrafter"/>
</dbReference>
<dbReference type="EMBL" id="CP016094">
    <property type="protein sequence ID" value="AOS45745.1"/>
    <property type="molecule type" value="Genomic_DNA"/>
</dbReference>
<keyword evidence="4 5" id="KW-0012">Acyltransferase</keyword>
<organism evidence="5 6">
    <name type="scientific">Lacunisphaera limnophila</name>
    <dbReference type="NCBI Taxonomy" id="1838286"/>
    <lineage>
        <taxon>Bacteria</taxon>
        <taxon>Pseudomonadati</taxon>
        <taxon>Verrucomicrobiota</taxon>
        <taxon>Opitutia</taxon>
        <taxon>Opitutales</taxon>
        <taxon>Opitutaceae</taxon>
        <taxon>Lacunisphaera</taxon>
    </lineage>
</organism>
<dbReference type="Pfam" id="PF00132">
    <property type="entry name" value="Hexapep"/>
    <property type="match status" value="1"/>
</dbReference>
<evidence type="ECO:0000256" key="3">
    <source>
        <dbReference type="ARBA" id="ARBA00022737"/>
    </source>
</evidence>
<comment type="similarity">
    <text evidence="1">Belongs to the transferase hexapeptide repeat family.</text>
</comment>
<dbReference type="PROSITE" id="PS00101">
    <property type="entry name" value="HEXAPEP_TRANSFERASES"/>
    <property type="match status" value="1"/>
</dbReference>
<dbReference type="EC" id="2.3.1.-" evidence="5"/>
<keyword evidence="3" id="KW-0677">Repeat</keyword>
<dbReference type="Gene3D" id="2.160.10.10">
    <property type="entry name" value="Hexapeptide repeat proteins"/>
    <property type="match status" value="1"/>
</dbReference>
<dbReference type="Proteomes" id="UP000095228">
    <property type="component" value="Chromosome"/>
</dbReference>
<protein>
    <submittedName>
        <fullName evidence="5">Acetyltransferase</fullName>
        <ecNumber evidence="5">2.3.1.-</ecNumber>
    </submittedName>
</protein>